<keyword evidence="3" id="KW-1185">Reference proteome</keyword>
<evidence type="ECO:0000313" key="3">
    <source>
        <dbReference type="Proteomes" id="UP000183832"/>
    </source>
</evidence>
<accession>A0A1J1HNW4</accession>
<gene>
    <name evidence="2" type="primary">similar to GI20970</name>
    <name evidence="2" type="ORF">CLUMA_CG003547</name>
</gene>
<dbReference type="STRING" id="568069.A0A1J1HNW4"/>
<reference evidence="2 3" key="1">
    <citation type="submission" date="2015-04" db="EMBL/GenBank/DDBJ databases">
        <authorList>
            <person name="Syromyatnikov M.Y."/>
            <person name="Popov V.N."/>
        </authorList>
    </citation>
    <scope>NUCLEOTIDE SEQUENCE [LARGE SCALE GENOMIC DNA]</scope>
</reference>
<dbReference type="SUPFAM" id="SSF82199">
    <property type="entry name" value="SET domain"/>
    <property type="match status" value="1"/>
</dbReference>
<feature type="domain" description="SET" evidence="1">
    <location>
        <begin position="124"/>
        <end position="376"/>
    </location>
</feature>
<dbReference type="Gene3D" id="6.10.140.2220">
    <property type="match status" value="1"/>
</dbReference>
<dbReference type="Proteomes" id="UP000183832">
    <property type="component" value="Unassembled WGS sequence"/>
</dbReference>
<dbReference type="PANTHER" id="PTHR47111:SF1">
    <property type="entry name" value="SET AND MYND DOMAIN-CONTAINING PROTEIN 4"/>
    <property type="match status" value="1"/>
</dbReference>
<protein>
    <submittedName>
        <fullName evidence="2">CLUMA_CG003547, isoform A</fullName>
    </submittedName>
</protein>
<dbReference type="Gene3D" id="1.25.40.10">
    <property type="entry name" value="Tetratricopeptide repeat domain"/>
    <property type="match status" value="1"/>
</dbReference>
<name>A0A1J1HNW4_9DIPT</name>
<dbReference type="InterPro" id="IPR011990">
    <property type="entry name" value="TPR-like_helical_dom_sf"/>
</dbReference>
<dbReference type="AlphaFoldDB" id="A0A1J1HNW4"/>
<proteinExistence type="predicted"/>
<dbReference type="EMBL" id="CVRI01000014">
    <property type="protein sequence ID" value="CRK89643.1"/>
    <property type="molecule type" value="Genomic_DNA"/>
</dbReference>
<dbReference type="Gene3D" id="2.170.270.10">
    <property type="entry name" value="SET domain"/>
    <property type="match status" value="1"/>
</dbReference>
<dbReference type="InterPro" id="IPR046341">
    <property type="entry name" value="SET_dom_sf"/>
</dbReference>
<organism evidence="2 3">
    <name type="scientific">Clunio marinus</name>
    <dbReference type="NCBI Taxonomy" id="568069"/>
    <lineage>
        <taxon>Eukaryota</taxon>
        <taxon>Metazoa</taxon>
        <taxon>Ecdysozoa</taxon>
        <taxon>Arthropoda</taxon>
        <taxon>Hexapoda</taxon>
        <taxon>Insecta</taxon>
        <taxon>Pterygota</taxon>
        <taxon>Neoptera</taxon>
        <taxon>Endopterygota</taxon>
        <taxon>Diptera</taxon>
        <taxon>Nematocera</taxon>
        <taxon>Chironomoidea</taxon>
        <taxon>Chironomidae</taxon>
        <taxon>Clunio</taxon>
    </lineage>
</organism>
<dbReference type="GO" id="GO:0008276">
    <property type="term" value="F:protein methyltransferase activity"/>
    <property type="evidence" value="ECO:0007669"/>
    <property type="project" value="UniProtKB-ARBA"/>
</dbReference>
<evidence type="ECO:0000259" key="1">
    <source>
        <dbReference type="PROSITE" id="PS50280"/>
    </source>
</evidence>
<sequence length="384" mass="43818">MFRAKSNEQASKFCQEGSEMLKEGNFYEALKAINKSLCLAEPGSLVMCESFAVRSEIYFEMREYQNCLTNIEAAKEHGFEKDNKGLNDREMECKKLMDENKESDLWAFFKLSYPANEKLPFIIKSLEMKEDEKFGKHIITNEDLMAGDVIAIEESCLNFFSPKTLFTKCFNCLKSNLLDLIPSSASVMFCSKECFKFAYKKFNCRNELIRDSLSGNEIKQKMLRIMSESLAIAGSYNELQKLVESSKGKTIFDFDLRGKTDKELKEIILVTLCSLMPKTDCGVEGYLTSTMSLPDGPRRNFFVSFITRLILIYMRNGTKLPGKGTNLPEGGLLLPFVALVNHSCDPNIYVTFVDNKCVFTVIRRIIAGEQIFVNYRSTFKINLN</sequence>
<dbReference type="OrthoDB" id="62495at2759"/>
<dbReference type="Gene3D" id="1.10.220.160">
    <property type="match status" value="1"/>
</dbReference>
<dbReference type="InterPro" id="IPR001214">
    <property type="entry name" value="SET_dom"/>
</dbReference>
<dbReference type="Pfam" id="PF00856">
    <property type="entry name" value="SET"/>
    <property type="match status" value="1"/>
</dbReference>
<dbReference type="GO" id="GO:0008757">
    <property type="term" value="F:S-adenosylmethionine-dependent methyltransferase activity"/>
    <property type="evidence" value="ECO:0007669"/>
    <property type="project" value="UniProtKB-ARBA"/>
</dbReference>
<dbReference type="PANTHER" id="PTHR47111">
    <property type="entry name" value="BCDNA.LD29892"/>
    <property type="match status" value="1"/>
</dbReference>
<dbReference type="PROSITE" id="PS50280">
    <property type="entry name" value="SET"/>
    <property type="match status" value="1"/>
</dbReference>
<dbReference type="GO" id="GO:0008170">
    <property type="term" value="F:N-methyltransferase activity"/>
    <property type="evidence" value="ECO:0007669"/>
    <property type="project" value="UniProtKB-ARBA"/>
</dbReference>
<evidence type="ECO:0000313" key="2">
    <source>
        <dbReference type="EMBL" id="CRK89643.1"/>
    </source>
</evidence>